<dbReference type="Proteomes" id="UP000682733">
    <property type="component" value="Unassembled WGS sequence"/>
</dbReference>
<dbReference type="EMBL" id="CAJOBA010045561">
    <property type="protein sequence ID" value="CAF4178527.1"/>
    <property type="molecule type" value="Genomic_DNA"/>
</dbReference>
<evidence type="ECO:0000313" key="3">
    <source>
        <dbReference type="EMBL" id="CAF4178527.1"/>
    </source>
</evidence>
<feature type="compositionally biased region" description="Polar residues" evidence="1">
    <location>
        <begin position="46"/>
        <end position="61"/>
    </location>
</feature>
<gene>
    <name evidence="2" type="ORF">OVA965_LOCUS31594</name>
    <name evidence="3" type="ORF">TMI583_LOCUS32431</name>
</gene>
<accession>A0A8S2RRV5</accession>
<protein>
    <submittedName>
        <fullName evidence="3">Uncharacterized protein</fullName>
    </submittedName>
</protein>
<comment type="caution">
    <text evidence="3">The sequence shown here is derived from an EMBL/GenBank/DDBJ whole genome shotgun (WGS) entry which is preliminary data.</text>
</comment>
<name>A0A8S2RRV5_9BILA</name>
<evidence type="ECO:0000313" key="4">
    <source>
        <dbReference type="Proteomes" id="UP000682733"/>
    </source>
</evidence>
<sequence length="80" mass="9375">DQYFLIHSCVEEHLKRTGRIDALKPRSATSDPNYMLPDHNTYVNFDNTLQRNPSTRSTQTIKHYPSQRPLVTNNSHSKEY</sequence>
<proteinExistence type="predicted"/>
<dbReference type="AlphaFoldDB" id="A0A8S2RRV5"/>
<evidence type="ECO:0000313" key="2">
    <source>
        <dbReference type="EMBL" id="CAF1369227.1"/>
    </source>
</evidence>
<organism evidence="3 4">
    <name type="scientific">Didymodactylos carnosus</name>
    <dbReference type="NCBI Taxonomy" id="1234261"/>
    <lineage>
        <taxon>Eukaryota</taxon>
        <taxon>Metazoa</taxon>
        <taxon>Spiralia</taxon>
        <taxon>Gnathifera</taxon>
        <taxon>Rotifera</taxon>
        <taxon>Eurotatoria</taxon>
        <taxon>Bdelloidea</taxon>
        <taxon>Philodinida</taxon>
        <taxon>Philodinidae</taxon>
        <taxon>Didymodactylos</taxon>
    </lineage>
</organism>
<dbReference type="EMBL" id="CAJNOK010023891">
    <property type="protein sequence ID" value="CAF1369227.1"/>
    <property type="molecule type" value="Genomic_DNA"/>
</dbReference>
<feature type="non-terminal residue" evidence="3">
    <location>
        <position position="1"/>
    </location>
</feature>
<reference evidence="3" key="1">
    <citation type="submission" date="2021-02" db="EMBL/GenBank/DDBJ databases">
        <authorList>
            <person name="Nowell W R."/>
        </authorList>
    </citation>
    <scope>NUCLEOTIDE SEQUENCE</scope>
</reference>
<feature type="compositionally biased region" description="Polar residues" evidence="1">
    <location>
        <begin position="69"/>
        <end position="80"/>
    </location>
</feature>
<dbReference type="Proteomes" id="UP000677228">
    <property type="component" value="Unassembled WGS sequence"/>
</dbReference>
<evidence type="ECO:0000256" key="1">
    <source>
        <dbReference type="SAM" id="MobiDB-lite"/>
    </source>
</evidence>
<feature type="region of interest" description="Disordered" evidence="1">
    <location>
        <begin position="46"/>
        <end position="80"/>
    </location>
</feature>